<dbReference type="Proteomes" id="UP000629468">
    <property type="component" value="Unassembled WGS sequence"/>
</dbReference>
<feature type="region of interest" description="Disordered" evidence="1">
    <location>
        <begin position="1"/>
        <end position="26"/>
    </location>
</feature>
<dbReference type="AlphaFoldDB" id="A0A8H7ETY0"/>
<name>A0A8H7ETY0_AGABI</name>
<feature type="region of interest" description="Disordered" evidence="1">
    <location>
        <begin position="149"/>
        <end position="221"/>
    </location>
</feature>
<feature type="region of interest" description="Disordered" evidence="1">
    <location>
        <begin position="68"/>
        <end position="125"/>
    </location>
</feature>
<feature type="compositionally biased region" description="Polar residues" evidence="1">
    <location>
        <begin position="116"/>
        <end position="125"/>
    </location>
</feature>
<protein>
    <submittedName>
        <fullName evidence="2">Uncharacterized protein</fullName>
    </submittedName>
</protein>
<feature type="compositionally biased region" description="Basic and acidic residues" evidence="1">
    <location>
        <begin position="151"/>
        <end position="161"/>
    </location>
</feature>
<feature type="compositionally biased region" description="Basic and acidic residues" evidence="1">
    <location>
        <begin position="170"/>
        <end position="188"/>
    </location>
</feature>
<accession>A0A8H7ETY0</accession>
<reference evidence="2 3" key="1">
    <citation type="journal article" name="Sci. Rep.">
        <title>Telomere-to-telomere assembled and centromere annotated genomes of the two main subspecies of the button mushroom Agaricus bisporus reveal especially polymorphic chromosome ends.</title>
        <authorList>
            <person name="Sonnenberg A.S.M."/>
            <person name="Sedaghat-Telgerd N."/>
            <person name="Lavrijssen B."/>
            <person name="Ohm R.A."/>
            <person name="Hendrickx P.M."/>
            <person name="Scholtmeijer K."/>
            <person name="Baars J.J.P."/>
            <person name="van Peer A."/>
        </authorList>
    </citation>
    <scope>NUCLEOTIDE SEQUENCE [LARGE SCALE GENOMIC DNA]</scope>
    <source>
        <strain evidence="2 3">H119_p4</strain>
    </source>
</reference>
<evidence type="ECO:0000256" key="1">
    <source>
        <dbReference type="SAM" id="MobiDB-lite"/>
    </source>
</evidence>
<dbReference type="EMBL" id="JABXXO010000016">
    <property type="protein sequence ID" value="KAF7759609.1"/>
    <property type="molecule type" value="Genomic_DNA"/>
</dbReference>
<comment type="caution">
    <text evidence="2">The sequence shown here is derived from an EMBL/GenBank/DDBJ whole genome shotgun (WGS) entry which is preliminary data.</text>
</comment>
<sequence length="221" mass="24362">MLAAPRPILKRSSSSTAVPKHAHFPPPAMLTSTYVVYSPATYDRSPIVVAPNLCALPERGGRTYVLDDAQSHSRPASKATWPPRQSNDPSLPALIPDLSSESDESDAFPSPHLENQEFNFTTPNQHGLKAVRDDSLSFLPYSPSHPYCSSIKEDTPIEKVEKPKRRRERKHDASRDNNRIRSNDDLPRRKSSCSSTSSSPSFSSESFSSFTLSDDGCLGGF</sequence>
<feature type="compositionally biased region" description="Low complexity" evidence="1">
    <location>
        <begin position="192"/>
        <end position="213"/>
    </location>
</feature>
<evidence type="ECO:0000313" key="3">
    <source>
        <dbReference type="Proteomes" id="UP000629468"/>
    </source>
</evidence>
<proteinExistence type="predicted"/>
<gene>
    <name evidence="2" type="ORF">Agabi119p4_11304</name>
</gene>
<organism evidence="2 3">
    <name type="scientific">Agaricus bisporus var. burnettii</name>
    <dbReference type="NCBI Taxonomy" id="192524"/>
    <lineage>
        <taxon>Eukaryota</taxon>
        <taxon>Fungi</taxon>
        <taxon>Dikarya</taxon>
        <taxon>Basidiomycota</taxon>
        <taxon>Agaricomycotina</taxon>
        <taxon>Agaricomycetes</taxon>
        <taxon>Agaricomycetidae</taxon>
        <taxon>Agaricales</taxon>
        <taxon>Agaricineae</taxon>
        <taxon>Agaricaceae</taxon>
        <taxon>Agaricus</taxon>
    </lineage>
</organism>
<evidence type="ECO:0000313" key="2">
    <source>
        <dbReference type="EMBL" id="KAF7759609.1"/>
    </source>
</evidence>